<organism evidence="1 2">
    <name type="scientific">Marchantia polymorpha</name>
    <name type="common">Common liverwort</name>
    <name type="synonym">Marchantia aquatica</name>
    <dbReference type="NCBI Taxonomy" id="3197"/>
    <lineage>
        <taxon>Eukaryota</taxon>
        <taxon>Viridiplantae</taxon>
        <taxon>Streptophyta</taxon>
        <taxon>Embryophyta</taxon>
        <taxon>Marchantiophyta</taxon>
        <taxon>Marchantiopsida</taxon>
        <taxon>Marchantiidae</taxon>
        <taxon>Marchantiales</taxon>
        <taxon>Marchantiaceae</taxon>
        <taxon>Marchantia</taxon>
    </lineage>
</organism>
<dbReference type="Gramene" id="Mp3g17210.2">
    <property type="protein sequence ID" value="Mp3g17210.2.cds1"/>
    <property type="gene ID" value="Mp3g17210"/>
</dbReference>
<name>A0A2R6X3A2_MARPO</name>
<evidence type="ECO:0000313" key="2">
    <source>
        <dbReference type="Proteomes" id="UP000244005"/>
    </source>
</evidence>
<reference evidence="1" key="2">
    <citation type="submission" date="2017-12" db="EMBL/GenBank/DDBJ databases">
        <title>WGS assembly of Marchantia polymorpha.</title>
        <authorList>
            <person name="Bowman J.L."/>
            <person name="Kohchi T."/>
            <person name="Yamato K.T."/>
            <person name="Jenkins J."/>
            <person name="Shu S."/>
            <person name="Ishizaki K."/>
            <person name="Yamaoka S."/>
            <person name="Nishihama R."/>
            <person name="Nakamura Y."/>
            <person name="Berger F."/>
            <person name="Adam C."/>
            <person name="Aki S.S."/>
            <person name="Althoff F."/>
            <person name="Araki T."/>
            <person name="Arteaga-Vazquez M.A."/>
            <person name="Balasubrmanian S."/>
            <person name="Bauer D."/>
            <person name="Boehm C.R."/>
            <person name="Briginshaw L."/>
            <person name="Caballero-Perez J."/>
            <person name="Catarino B."/>
            <person name="Chen F."/>
            <person name="Chiyoda S."/>
            <person name="Chovatia M."/>
            <person name="Davies K.M."/>
            <person name="Delmans M."/>
            <person name="Demura T."/>
            <person name="Dierschke T."/>
            <person name="Dolan L."/>
            <person name="Dorantes-Acosta A.E."/>
            <person name="Eklund D.M."/>
            <person name="Florent S.N."/>
            <person name="Flores-Sandoval E."/>
            <person name="Fujiyama A."/>
            <person name="Fukuzawa H."/>
            <person name="Galik B."/>
            <person name="Grimanelli D."/>
            <person name="Grimwood J."/>
            <person name="Grossniklaus U."/>
            <person name="Hamada T."/>
            <person name="Haseloff J."/>
            <person name="Hetherington A.J."/>
            <person name="Higo A."/>
            <person name="Hirakawa Y."/>
            <person name="Hundley H.N."/>
            <person name="Ikeda Y."/>
            <person name="Inoue K."/>
            <person name="Inoue S."/>
            <person name="Ishida S."/>
            <person name="Jia Q."/>
            <person name="Kakita M."/>
            <person name="Kanazawa T."/>
            <person name="Kawai Y."/>
            <person name="Kawashima T."/>
            <person name="Kennedy M."/>
            <person name="Kinose K."/>
            <person name="Kinoshita T."/>
            <person name="Kohara Y."/>
            <person name="Koide E."/>
            <person name="Komatsu K."/>
            <person name="Kopischke S."/>
            <person name="Kubo M."/>
            <person name="Kyozuka J."/>
            <person name="Lagercrantz U."/>
            <person name="Lin S.S."/>
            <person name="Lindquist E."/>
            <person name="Lipzen A.M."/>
            <person name="Lu C."/>
            <person name="Luna E.D."/>
            <person name="Martienssen R.A."/>
            <person name="Minamino N."/>
            <person name="Mizutani M."/>
            <person name="Mizutani M."/>
            <person name="Mochizuki N."/>
            <person name="Monte I."/>
            <person name="Mosher R."/>
            <person name="Nagasaki H."/>
            <person name="Nakagami H."/>
            <person name="Naramoto S."/>
            <person name="Nishitani K."/>
            <person name="Ohtani M."/>
            <person name="Okamoto T."/>
            <person name="Okumura M."/>
            <person name="Phillips J."/>
            <person name="Pollak B."/>
            <person name="Reinders A."/>
            <person name="Roevekamp M."/>
            <person name="Sano R."/>
            <person name="Sawa S."/>
            <person name="Schmid M.W."/>
            <person name="Shirakawa M."/>
            <person name="Solano R."/>
            <person name="Spunde A."/>
            <person name="Suetsugu N."/>
            <person name="Sugano S."/>
            <person name="Sugiyama A."/>
            <person name="Sun R."/>
            <person name="Suzuki Y."/>
            <person name="Takenaka M."/>
            <person name="Takezawa D."/>
            <person name="Tomogane H."/>
            <person name="Tsuzuki M."/>
            <person name="Ueda T."/>
            <person name="Umeda M."/>
            <person name="Ward J.M."/>
            <person name="Watanabe Y."/>
            <person name="Yazaki K."/>
            <person name="Yokoyama R."/>
            <person name="Yoshitake Y."/>
            <person name="Yotsui I."/>
            <person name="Zachgo S."/>
            <person name="Schmutz J."/>
        </authorList>
    </citation>
    <scope>NUCLEOTIDE SEQUENCE [LARGE SCALE GENOMIC DNA]</scope>
    <source>
        <strain evidence="1">Tak-1</strain>
    </source>
</reference>
<reference evidence="2" key="1">
    <citation type="journal article" date="2017" name="Cell">
        <title>Insights into land plant evolution garnered from the Marchantia polymorpha genome.</title>
        <authorList>
            <person name="Bowman J.L."/>
            <person name="Kohchi T."/>
            <person name="Yamato K.T."/>
            <person name="Jenkins J."/>
            <person name="Shu S."/>
            <person name="Ishizaki K."/>
            <person name="Yamaoka S."/>
            <person name="Nishihama R."/>
            <person name="Nakamura Y."/>
            <person name="Berger F."/>
            <person name="Adam C."/>
            <person name="Aki S.S."/>
            <person name="Althoff F."/>
            <person name="Araki T."/>
            <person name="Arteaga-Vazquez M.A."/>
            <person name="Balasubrmanian S."/>
            <person name="Barry K."/>
            <person name="Bauer D."/>
            <person name="Boehm C.R."/>
            <person name="Briginshaw L."/>
            <person name="Caballero-Perez J."/>
            <person name="Catarino B."/>
            <person name="Chen F."/>
            <person name="Chiyoda S."/>
            <person name="Chovatia M."/>
            <person name="Davies K.M."/>
            <person name="Delmans M."/>
            <person name="Demura T."/>
            <person name="Dierschke T."/>
            <person name="Dolan L."/>
            <person name="Dorantes-Acosta A.E."/>
            <person name="Eklund D.M."/>
            <person name="Florent S.N."/>
            <person name="Flores-Sandoval E."/>
            <person name="Fujiyama A."/>
            <person name="Fukuzawa H."/>
            <person name="Galik B."/>
            <person name="Grimanelli D."/>
            <person name="Grimwood J."/>
            <person name="Grossniklaus U."/>
            <person name="Hamada T."/>
            <person name="Haseloff J."/>
            <person name="Hetherington A.J."/>
            <person name="Higo A."/>
            <person name="Hirakawa Y."/>
            <person name="Hundley H.N."/>
            <person name="Ikeda Y."/>
            <person name="Inoue K."/>
            <person name="Inoue S.I."/>
            <person name="Ishida S."/>
            <person name="Jia Q."/>
            <person name="Kakita M."/>
            <person name="Kanazawa T."/>
            <person name="Kawai Y."/>
            <person name="Kawashima T."/>
            <person name="Kennedy M."/>
            <person name="Kinose K."/>
            <person name="Kinoshita T."/>
            <person name="Kohara Y."/>
            <person name="Koide E."/>
            <person name="Komatsu K."/>
            <person name="Kopischke S."/>
            <person name="Kubo M."/>
            <person name="Kyozuka J."/>
            <person name="Lagercrantz U."/>
            <person name="Lin S.S."/>
            <person name="Lindquist E."/>
            <person name="Lipzen A.M."/>
            <person name="Lu C.W."/>
            <person name="De Luna E."/>
            <person name="Martienssen R.A."/>
            <person name="Minamino N."/>
            <person name="Mizutani M."/>
            <person name="Mizutani M."/>
            <person name="Mochizuki N."/>
            <person name="Monte I."/>
            <person name="Mosher R."/>
            <person name="Nagasaki H."/>
            <person name="Nakagami H."/>
            <person name="Naramoto S."/>
            <person name="Nishitani K."/>
            <person name="Ohtani M."/>
            <person name="Okamoto T."/>
            <person name="Okumura M."/>
            <person name="Phillips J."/>
            <person name="Pollak B."/>
            <person name="Reinders A."/>
            <person name="Rovekamp M."/>
            <person name="Sano R."/>
            <person name="Sawa S."/>
            <person name="Schmid M.W."/>
            <person name="Shirakawa M."/>
            <person name="Solano R."/>
            <person name="Spunde A."/>
            <person name="Suetsugu N."/>
            <person name="Sugano S."/>
            <person name="Sugiyama A."/>
            <person name="Sun R."/>
            <person name="Suzuki Y."/>
            <person name="Takenaka M."/>
            <person name="Takezawa D."/>
            <person name="Tomogane H."/>
            <person name="Tsuzuki M."/>
            <person name="Ueda T."/>
            <person name="Umeda M."/>
            <person name="Ward J.M."/>
            <person name="Watanabe Y."/>
            <person name="Yazaki K."/>
            <person name="Yokoyama R."/>
            <person name="Yoshitake Y."/>
            <person name="Yotsui I."/>
            <person name="Zachgo S."/>
            <person name="Schmutz J."/>
        </authorList>
    </citation>
    <scope>NUCLEOTIDE SEQUENCE [LARGE SCALE GENOMIC DNA]</scope>
    <source>
        <strain evidence="2">Tak-1</strain>
    </source>
</reference>
<dbReference type="EMBL" id="KZ772711">
    <property type="protein sequence ID" value="PTQ40580.1"/>
    <property type="molecule type" value="Genomic_DNA"/>
</dbReference>
<sequence length="76" mass="8787">MHLTLNYGFCPKTIMYTKIELVFSLNWRKLLQWRNVCDGANYRNGLFLEVLRSRMMDGCASPVQILACSILRAMGL</sequence>
<accession>A0A2R6X3A2</accession>
<dbReference type="AlphaFoldDB" id="A0A2R6X3A2"/>
<dbReference type="Gramene" id="Mp3g17210.1">
    <property type="protein sequence ID" value="Mp3g17210.1.cds1"/>
    <property type="gene ID" value="Mp3g17210"/>
</dbReference>
<dbReference type="Proteomes" id="UP000244005">
    <property type="component" value="Unassembled WGS sequence"/>
</dbReference>
<keyword evidence="2" id="KW-1185">Reference proteome</keyword>
<proteinExistence type="predicted"/>
<dbReference type="EMBL" id="KZ772711">
    <property type="protein sequence ID" value="PTQ40582.1"/>
    <property type="molecule type" value="Genomic_DNA"/>
</dbReference>
<dbReference type="Gramene" id="Mp3g17210.3">
    <property type="protein sequence ID" value="Mp3g17210.3.cds1"/>
    <property type="gene ID" value="Mp3g17210"/>
</dbReference>
<protein>
    <submittedName>
        <fullName evidence="1">Uncharacterized protein</fullName>
    </submittedName>
</protein>
<dbReference type="EMBL" id="KZ772711">
    <property type="protein sequence ID" value="PTQ40581.1"/>
    <property type="molecule type" value="Genomic_DNA"/>
</dbReference>
<evidence type="ECO:0000313" key="1">
    <source>
        <dbReference type="EMBL" id="PTQ40580.1"/>
    </source>
</evidence>
<gene>
    <name evidence="1" type="ORF">MARPO_0039s0073</name>
</gene>